<evidence type="ECO:0008006" key="3">
    <source>
        <dbReference type="Google" id="ProtNLM"/>
    </source>
</evidence>
<accession>A0ABZ0RR60</accession>
<dbReference type="Proteomes" id="UP001324993">
    <property type="component" value="Chromosome"/>
</dbReference>
<gene>
    <name evidence="1" type="ORF">SH580_08425</name>
</gene>
<dbReference type="EMBL" id="CP138858">
    <property type="protein sequence ID" value="WPJ97734.1"/>
    <property type="molecule type" value="Genomic_DNA"/>
</dbReference>
<keyword evidence="2" id="KW-1185">Reference proteome</keyword>
<protein>
    <recommendedName>
        <fullName evidence="3">TIGR03016 family PEP-CTERM system-associated outer membrane protein</fullName>
    </recommendedName>
</protein>
<proteinExistence type="predicted"/>
<organism evidence="1 2">
    <name type="scientific">Coraliomargarita algicola</name>
    <dbReference type="NCBI Taxonomy" id="3092156"/>
    <lineage>
        <taxon>Bacteria</taxon>
        <taxon>Pseudomonadati</taxon>
        <taxon>Verrucomicrobiota</taxon>
        <taxon>Opitutia</taxon>
        <taxon>Puniceicoccales</taxon>
        <taxon>Coraliomargaritaceae</taxon>
        <taxon>Coraliomargarita</taxon>
    </lineage>
</organism>
<evidence type="ECO:0000313" key="2">
    <source>
        <dbReference type="Proteomes" id="UP001324993"/>
    </source>
</evidence>
<name>A0ABZ0RR60_9BACT</name>
<dbReference type="RefSeq" id="WP_319834563.1">
    <property type="nucleotide sequence ID" value="NZ_CP138858.1"/>
</dbReference>
<reference evidence="1 2" key="1">
    <citation type="submission" date="2023-11" db="EMBL/GenBank/DDBJ databases">
        <title>Coraliomargarita sp. nov., isolated from marine algae.</title>
        <authorList>
            <person name="Lee J.K."/>
            <person name="Baek J.H."/>
            <person name="Kim J.M."/>
            <person name="Choi D.G."/>
            <person name="Jeon C.O."/>
        </authorList>
    </citation>
    <scope>NUCLEOTIDE SEQUENCE [LARGE SCALE GENOMIC DNA]</scope>
    <source>
        <strain evidence="1 2">J2-16</strain>
    </source>
</reference>
<evidence type="ECO:0000313" key="1">
    <source>
        <dbReference type="EMBL" id="WPJ97734.1"/>
    </source>
</evidence>
<sequence>MMNMRGIDQLIYQHLSPFVPLCGLIGLIPSVVFGADIEWGSIQTARIPDYNLKVGEVYFDSTIRTGLGWDSNYDQDVEAKGSAFYSVGFLTDISWMPAPSVRLNTNLDLQYLEKPKDSAGGRFLISGVDETAAAMSVAIRSGDRILTVNTKLSSSLIGLRVENGAGQQQDRSFQELAYGAGAHYARALSPNLTSNLGYTFSSRRAIGHQSEDDLASQLNAKSHDISTKLVLDANPSLRAGLYAGSTLTVRDNYTNGQQIQAYQVGLEGTYLSSYAVVYGMSLGAEYQEDSWGGADSGSAWSPKVQFSVDFRGRSNLEHQFTASYHRDFSNLVADTGVNRSDLAEYSQTFSIAYALNLDLSPTWEVRLRQELRQFDDVGSSASACRYNLNLRTDYMIAPRWTVNFTYDYTNQFDGGAKGQGYSRHIVSSSLSFKL</sequence>